<organism evidence="6 7">
    <name type="scientific">Ramalina farinacea</name>
    <dbReference type="NCBI Taxonomy" id="258253"/>
    <lineage>
        <taxon>Eukaryota</taxon>
        <taxon>Fungi</taxon>
        <taxon>Dikarya</taxon>
        <taxon>Ascomycota</taxon>
        <taxon>Pezizomycotina</taxon>
        <taxon>Lecanoromycetes</taxon>
        <taxon>OSLEUM clade</taxon>
        <taxon>Lecanoromycetidae</taxon>
        <taxon>Lecanorales</taxon>
        <taxon>Lecanorineae</taxon>
        <taxon>Ramalinaceae</taxon>
        <taxon>Ramalina</taxon>
    </lineage>
</organism>
<dbReference type="Proteomes" id="UP001161017">
    <property type="component" value="Unassembled WGS sequence"/>
</dbReference>
<evidence type="ECO:0000256" key="4">
    <source>
        <dbReference type="ARBA" id="ARBA00023002"/>
    </source>
</evidence>
<keyword evidence="4" id="KW-0560">Oxidoreductase</keyword>
<keyword evidence="7" id="KW-1185">Reference proteome</keyword>
<dbReference type="EMBL" id="JAPUFD010000029">
    <property type="protein sequence ID" value="MDI1493558.1"/>
    <property type="molecule type" value="Genomic_DNA"/>
</dbReference>
<evidence type="ECO:0000259" key="5">
    <source>
        <dbReference type="PROSITE" id="PS51387"/>
    </source>
</evidence>
<dbReference type="Pfam" id="PF01565">
    <property type="entry name" value="FAD_binding_4"/>
    <property type="match status" value="1"/>
</dbReference>
<proteinExistence type="inferred from homology"/>
<evidence type="ECO:0000313" key="7">
    <source>
        <dbReference type="Proteomes" id="UP001161017"/>
    </source>
</evidence>
<sequence>MSVRQRILGLHAIVSPDCEILNEPAEETFQRYSERWTDIAREIPAAIVLPTTEADIQKTVHWGVESSIHFVIKGAGGSEWSTIGDNGFVIDLGRYSSVTVDAQGGTATVRGGITQKEVAVALAEENLFTALGNGNVVGVTGYALGGGSAITNSLTGFGSDQIISARLITAKAELVEVTEKQQPDLLWAIRGAGHFFGVVTELVIKAYPFSLLGTEDGTIWSGAFVLPLDRAKEVAEVMDTLMDDDRYGTSGLMMIAAPPPNKKPSLVIAARHIGDPAKVQEAYQPLYDLKPLVANGAQVPIQNASDGREAFTANGTFKRFGIVGLRRFDIDRFMQTVEVWRQLVEECPDALSTSFNFQWDSRPVRTPEFESAMCLHDTRYW</sequence>
<dbReference type="InterPro" id="IPR016166">
    <property type="entry name" value="FAD-bd_PCMH"/>
</dbReference>
<gene>
    <name evidence="6" type="ORF">OHK93_005349</name>
</gene>
<dbReference type="AlphaFoldDB" id="A0AA43QVW5"/>
<comment type="similarity">
    <text evidence="1">Belongs to the oxygen-dependent FAD-linked oxidoreductase family.</text>
</comment>
<dbReference type="Gene3D" id="3.40.462.20">
    <property type="match status" value="1"/>
</dbReference>
<dbReference type="InterPro" id="IPR036318">
    <property type="entry name" value="FAD-bd_PCMH-like_sf"/>
</dbReference>
<accession>A0AA43QVW5</accession>
<name>A0AA43QVW5_9LECA</name>
<evidence type="ECO:0000256" key="1">
    <source>
        <dbReference type="ARBA" id="ARBA00005466"/>
    </source>
</evidence>
<evidence type="ECO:0000256" key="2">
    <source>
        <dbReference type="ARBA" id="ARBA00022630"/>
    </source>
</evidence>
<dbReference type="PANTHER" id="PTHR42973">
    <property type="entry name" value="BINDING OXIDOREDUCTASE, PUTATIVE (AFU_ORTHOLOGUE AFUA_1G17690)-RELATED"/>
    <property type="match status" value="1"/>
</dbReference>
<evidence type="ECO:0000256" key="3">
    <source>
        <dbReference type="ARBA" id="ARBA00022827"/>
    </source>
</evidence>
<comment type="caution">
    <text evidence="6">The sequence shown here is derived from an EMBL/GenBank/DDBJ whole genome shotgun (WGS) entry which is preliminary data.</text>
</comment>
<protein>
    <recommendedName>
        <fullName evidence="5">FAD-binding PCMH-type domain-containing protein</fullName>
    </recommendedName>
</protein>
<feature type="non-terminal residue" evidence="6">
    <location>
        <position position="381"/>
    </location>
</feature>
<keyword evidence="3" id="KW-0274">FAD</keyword>
<dbReference type="PROSITE" id="PS51387">
    <property type="entry name" value="FAD_PCMH"/>
    <property type="match status" value="1"/>
</dbReference>
<reference evidence="6" key="1">
    <citation type="journal article" date="2023" name="Genome Biol. Evol.">
        <title>First Whole Genome Sequence and Flow Cytometry Genome Size Data for the Lichen-Forming Fungus Ramalina farinacea (Ascomycota).</title>
        <authorList>
            <person name="Llewellyn T."/>
            <person name="Mian S."/>
            <person name="Hill R."/>
            <person name="Leitch I.J."/>
            <person name="Gaya E."/>
        </authorList>
    </citation>
    <scope>NUCLEOTIDE SEQUENCE</scope>
    <source>
        <strain evidence="6">LIQ254RAFAR</strain>
    </source>
</reference>
<dbReference type="InterPro" id="IPR016169">
    <property type="entry name" value="FAD-bd_PCMH_sub2"/>
</dbReference>
<evidence type="ECO:0000313" key="6">
    <source>
        <dbReference type="EMBL" id="MDI1493558.1"/>
    </source>
</evidence>
<dbReference type="InterPro" id="IPR050416">
    <property type="entry name" value="FAD-linked_Oxidoreductase"/>
</dbReference>
<keyword evidence="2" id="KW-0285">Flavoprotein</keyword>
<dbReference type="Gene3D" id="3.30.465.10">
    <property type="match status" value="1"/>
</dbReference>
<dbReference type="InterPro" id="IPR006094">
    <property type="entry name" value="Oxid_FAD_bind_N"/>
</dbReference>
<dbReference type="GO" id="GO:0016491">
    <property type="term" value="F:oxidoreductase activity"/>
    <property type="evidence" value="ECO:0007669"/>
    <property type="project" value="UniProtKB-KW"/>
</dbReference>
<feature type="domain" description="FAD-binding PCMH-type" evidence="5">
    <location>
        <begin position="40"/>
        <end position="209"/>
    </location>
</feature>
<dbReference type="GO" id="GO:0071949">
    <property type="term" value="F:FAD binding"/>
    <property type="evidence" value="ECO:0007669"/>
    <property type="project" value="InterPro"/>
</dbReference>
<dbReference type="PANTHER" id="PTHR42973:SF7">
    <property type="entry name" value="FAD-BINDING PCMH-TYPE DOMAIN-CONTAINING PROTEIN"/>
    <property type="match status" value="1"/>
</dbReference>
<dbReference type="SUPFAM" id="SSF56176">
    <property type="entry name" value="FAD-binding/transporter-associated domain-like"/>
    <property type="match status" value="1"/>
</dbReference>